<comment type="cofactor">
    <cofactor evidence="11">
        <name>Mg(2+)</name>
        <dbReference type="ChEBI" id="CHEBI:18420"/>
    </cofactor>
    <text evidence="11">Binds 1 Mg(2+) ion per subunit.</text>
</comment>
<dbReference type="GO" id="GO:0009423">
    <property type="term" value="P:chorismate biosynthetic process"/>
    <property type="evidence" value="ECO:0007669"/>
    <property type="project" value="UniProtKB-UniRule"/>
</dbReference>
<comment type="similarity">
    <text evidence="2 11">Belongs to the shikimate kinase family.</text>
</comment>
<evidence type="ECO:0000256" key="9">
    <source>
        <dbReference type="ARBA" id="ARBA00023141"/>
    </source>
</evidence>
<dbReference type="UniPathway" id="UPA00053">
    <property type="reaction ID" value="UER00088"/>
</dbReference>
<dbReference type="AlphaFoldDB" id="A0A7C3C984"/>
<comment type="caution">
    <text evidence="12">The sequence shown here is derived from an EMBL/GenBank/DDBJ whole genome shotgun (WGS) entry which is preliminary data.</text>
</comment>
<evidence type="ECO:0000256" key="8">
    <source>
        <dbReference type="ARBA" id="ARBA00022840"/>
    </source>
</evidence>
<keyword evidence="6 11" id="KW-0547">Nucleotide-binding</keyword>
<proteinExistence type="inferred from homology"/>
<evidence type="ECO:0000256" key="10">
    <source>
        <dbReference type="ARBA" id="ARBA00048567"/>
    </source>
</evidence>
<feature type="binding site" evidence="11">
    <location>
        <position position="109"/>
    </location>
    <ligand>
        <name>ATP</name>
        <dbReference type="ChEBI" id="CHEBI:30616"/>
    </ligand>
</feature>
<dbReference type="GO" id="GO:0005829">
    <property type="term" value="C:cytosol"/>
    <property type="evidence" value="ECO:0007669"/>
    <property type="project" value="TreeGrafter"/>
</dbReference>
<dbReference type="InterPro" id="IPR000623">
    <property type="entry name" value="Shikimate_kinase/TSH1"/>
</dbReference>
<dbReference type="GO" id="GO:0004765">
    <property type="term" value="F:shikimate kinase activity"/>
    <property type="evidence" value="ECO:0007669"/>
    <property type="project" value="UniProtKB-UniRule"/>
</dbReference>
<accession>A0A7C3C984</accession>
<dbReference type="InterPro" id="IPR027417">
    <property type="entry name" value="P-loop_NTPase"/>
</dbReference>
<evidence type="ECO:0000256" key="3">
    <source>
        <dbReference type="ARBA" id="ARBA00012154"/>
    </source>
</evidence>
<feature type="binding site" evidence="11">
    <location>
        <position position="6"/>
    </location>
    <ligand>
        <name>Mg(2+)</name>
        <dbReference type="ChEBI" id="CHEBI:18420"/>
    </ligand>
</feature>
<comment type="catalytic activity">
    <reaction evidence="10 11">
        <text>shikimate + ATP = 3-phosphoshikimate + ADP + H(+)</text>
        <dbReference type="Rhea" id="RHEA:13121"/>
        <dbReference type="ChEBI" id="CHEBI:15378"/>
        <dbReference type="ChEBI" id="CHEBI:30616"/>
        <dbReference type="ChEBI" id="CHEBI:36208"/>
        <dbReference type="ChEBI" id="CHEBI:145989"/>
        <dbReference type="ChEBI" id="CHEBI:456216"/>
        <dbReference type="EC" id="2.7.1.71"/>
    </reaction>
</comment>
<organism evidence="12">
    <name type="scientific">Hellea balneolensis</name>
    <dbReference type="NCBI Taxonomy" id="287478"/>
    <lineage>
        <taxon>Bacteria</taxon>
        <taxon>Pseudomonadati</taxon>
        <taxon>Pseudomonadota</taxon>
        <taxon>Alphaproteobacteria</taxon>
        <taxon>Maricaulales</taxon>
        <taxon>Robiginitomaculaceae</taxon>
        <taxon>Hellea</taxon>
    </lineage>
</organism>
<dbReference type="Pfam" id="PF01202">
    <property type="entry name" value="SKI"/>
    <property type="match status" value="1"/>
</dbReference>
<evidence type="ECO:0000256" key="4">
    <source>
        <dbReference type="ARBA" id="ARBA00022605"/>
    </source>
</evidence>
<comment type="pathway">
    <text evidence="1 11">Metabolic intermediate biosynthesis; chorismate biosynthesis; chorismate from D-erythrose 4-phosphate and phosphoenolpyruvate: step 5/7.</text>
</comment>
<feature type="binding site" evidence="11">
    <location>
        <position position="70"/>
    </location>
    <ligand>
        <name>substrate</name>
    </ligand>
</feature>
<feature type="binding site" evidence="11">
    <location>
        <position position="144"/>
    </location>
    <ligand>
        <name>ATP</name>
        <dbReference type="ChEBI" id="CHEBI:30616"/>
    </ligand>
</feature>
<dbReference type="PANTHER" id="PTHR21087:SF16">
    <property type="entry name" value="SHIKIMATE KINASE 1, CHLOROPLASTIC"/>
    <property type="match status" value="1"/>
</dbReference>
<dbReference type="PANTHER" id="PTHR21087">
    <property type="entry name" value="SHIKIMATE KINASE"/>
    <property type="match status" value="1"/>
</dbReference>
<evidence type="ECO:0000256" key="2">
    <source>
        <dbReference type="ARBA" id="ARBA00006997"/>
    </source>
</evidence>
<protein>
    <recommendedName>
        <fullName evidence="3 11">Shikimate kinase</fullName>
        <shortName evidence="11">SK</shortName>
        <ecNumber evidence="3 11">2.7.1.71</ecNumber>
    </recommendedName>
</protein>
<keyword evidence="8 11" id="KW-0067">ATP-binding</keyword>
<feature type="binding site" evidence="11">
    <location>
        <position position="48"/>
    </location>
    <ligand>
        <name>substrate</name>
    </ligand>
</feature>
<keyword evidence="11" id="KW-0479">Metal-binding</keyword>
<keyword evidence="11" id="KW-0963">Cytoplasm</keyword>
<feature type="binding site" evidence="11">
    <location>
        <position position="128"/>
    </location>
    <ligand>
        <name>substrate</name>
    </ligand>
</feature>
<dbReference type="Proteomes" id="UP000886042">
    <property type="component" value="Unassembled WGS sequence"/>
</dbReference>
<dbReference type="Gene3D" id="3.40.50.300">
    <property type="entry name" value="P-loop containing nucleotide triphosphate hydrolases"/>
    <property type="match status" value="1"/>
</dbReference>
<keyword evidence="7 11" id="KW-0418">Kinase</keyword>
<feature type="binding site" evidence="11">
    <location>
        <position position="24"/>
    </location>
    <ligand>
        <name>substrate</name>
    </ligand>
</feature>
<dbReference type="InterPro" id="IPR023000">
    <property type="entry name" value="Shikimate_kinase_CS"/>
</dbReference>
<dbReference type="EMBL" id="DRMN01000289">
    <property type="protein sequence ID" value="HFB55141.1"/>
    <property type="molecule type" value="Genomic_DNA"/>
</dbReference>
<evidence type="ECO:0000313" key="12">
    <source>
        <dbReference type="EMBL" id="HFB55141.1"/>
    </source>
</evidence>
<dbReference type="CDD" id="cd00464">
    <property type="entry name" value="SK"/>
    <property type="match status" value="1"/>
</dbReference>
<dbReference type="GO" id="GO:0005524">
    <property type="term" value="F:ATP binding"/>
    <property type="evidence" value="ECO:0007669"/>
    <property type="project" value="UniProtKB-UniRule"/>
</dbReference>
<dbReference type="GO" id="GO:0009073">
    <property type="term" value="P:aromatic amino acid family biosynthetic process"/>
    <property type="evidence" value="ECO:0007669"/>
    <property type="project" value="UniProtKB-KW"/>
</dbReference>
<keyword evidence="5 11" id="KW-0808">Transferase</keyword>
<feature type="binding site" evidence="11">
    <location>
        <begin position="2"/>
        <end position="7"/>
    </location>
    <ligand>
        <name>ATP</name>
        <dbReference type="ChEBI" id="CHEBI:30616"/>
    </ligand>
</feature>
<evidence type="ECO:0000256" key="6">
    <source>
        <dbReference type="ARBA" id="ARBA00022741"/>
    </source>
</evidence>
<dbReference type="GO" id="GO:0008652">
    <property type="term" value="P:amino acid biosynthetic process"/>
    <property type="evidence" value="ECO:0007669"/>
    <property type="project" value="UniProtKB-KW"/>
</dbReference>
<reference evidence="12" key="1">
    <citation type="journal article" date="2020" name="mSystems">
        <title>Genome- and Community-Level Interaction Insights into Carbon Utilization and Element Cycling Functions of Hydrothermarchaeota in Hydrothermal Sediment.</title>
        <authorList>
            <person name="Zhou Z."/>
            <person name="Liu Y."/>
            <person name="Xu W."/>
            <person name="Pan J."/>
            <person name="Luo Z.H."/>
            <person name="Li M."/>
        </authorList>
    </citation>
    <scope>NUCLEOTIDE SEQUENCE [LARGE SCALE GENOMIC DNA]</scope>
    <source>
        <strain evidence="12">HyVt-489</strain>
    </source>
</reference>
<gene>
    <name evidence="11" type="primary">aroK</name>
    <name evidence="12" type="ORF">ENJ46_04380</name>
</gene>
<comment type="function">
    <text evidence="11">Catalyzes the specific phosphorylation of the 3-hydroxyl group of shikimic acid using ATP as a cosubstrate.</text>
</comment>
<dbReference type="PROSITE" id="PS01128">
    <property type="entry name" value="SHIKIMATE_KINASE"/>
    <property type="match status" value="1"/>
</dbReference>
<evidence type="ECO:0000256" key="1">
    <source>
        <dbReference type="ARBA" id="ARBA00004842"/>
    </source>
</evidence>
<keyword evidence="4 11" id="KW-0028">Amino-acid biosynthesis</keyword>
<dbReference type="InterPro" id="IPR031322">
    <property type="entry name" value="Shikimate/glucono_kinase"/>
</dbReference>
<dbReference type="GO" id="GO:0000287">
    <property type="term" value="F:magnesium ion binding"/>
    <property type="evidence" value="ECO:0007669"/>
    <property type="project" value="UniProtKB-UniRule"/>
</dbReference>
<keyword evidence="11" id="KW-0460">Magnesium</keyword>
<evidence type="ECO:0000256" key="7">
    <source>
        <dbReference type="ARBA" id="ARBA00022777"/>
    </source>
</evidence>
<dbReference type="SUPFAM" id="SSF52540">
    <property type="entry name" value="P-loop containing nucleoside triphosphate hydrolases"/>
    <property type="match status" value="1"/>
</dbReference>
<dbReference type="NCBIfam" id="NF010552">
    <property type="entry name" value="PRK13946.1"/>
    <property type="match status" value="1"/>
</dbReference>
<name>A0A7C3C984_9PROT</name>
<sequence>MGVGKTTIGRRLAKRLDMPFFDSDDEIEIASGRTVRGYFKEHGEEAFRSGEYRVIARLLSDKPIVLSTGGGAFIPEKTRNILKTKSLTVWLKADFDTVMERVSRQQSKRPLLNVPDPVAAMRTLMDERYPIYAEADIIVNAQARTHKQTVDRVIAALRDHYDS</sequence>
<comment type="subcellular location">
    <subcellularLocation>
        <location evidence="11">Cytoplasm</location>
    </subcellularLocation>
</comment>
<dbReference type="EC" id="2.7.1.71" evidence="3 11"/>
<dbReference type="HAMAP" id="MF_00109">
    <property type="entry name" value="Shikimate_kinase"/>
    <property type="match status" value="1"/>
</dbReference>
<keyword evidence="9 11" id="KW-0057">Aromatic amino acid biosynthesis</keyword>
<evidence type="ECO:0000256" key="5">
    <source>
        <dbReference type="ARBA" id="ARBA00022679"/>
    </source>
</evidence>
<dbReference type="PRINTS" id="PR01100">
    <property type="entry name" value="SHIKIMTKNASE"/>
</dbReference>
<comment type="subunit">
    <text evidence="11">Monomer.</text>
</comment>
<evidence type="ECO:0000256" key="11">
    <source>
        <dbReference type="HAMAP-Rule" id="MF_00109"/>
    </source>
</evidence>